<sequence length="156" mass="16429">MTVMFKSVLVAVDGSEIGHRALEEALAVARAMEASVHAVHVVQTATYPSLTLNQLEPPDIAQQALLDALDREADEILADVEQEAAAIGVPLTVHKRWGHPGAEIIALARELGADLTVVGSHGKGRLGRFFLGSTSSYAVDHAASTVMVVRGEPDAS</sequence>
<evidence type="ECO:0000313" key="3">
    <source>
        <dbReference type="EMBL" id="ABN57591.1"/>
    </source>
</evidence>
<dbReference type="CDD" id="cd00293">
    <property type="entry name" value="USP-like"/>
    <property type="match status" value="1"/>
</dbReference>
<reference evidence="3 4" key="1">
    <citation type="journal article" date="2009" name="Stand. Genomic Sci.">
        <title>Complete genome sequence of Methanoculleus marisnigri Romesser et al. 1981 type strain JR1.</title>
        <authorList>
            <person name="Anderson I.J."/>
            <person name="Sieprawska-Lupa M."/>
            <person name="Lapidus A."/>
            <person name="Nolan M."/>
            <person name="Copeland A."/>
            <person name="Glavina Del Rio T."/>
            <person name="Tice H."/>
            <person name="Dalin E."/>
            <person name="Barry K."/>
            <person name="Saunders E."/>
            <person name="Han C."/>
            <person name="Brettin T."/>
            <person name="Detter J.C."/>
            <person name="Bruce D."/>
            <person name="Mikhailova N."/>
            <person name="Pitluck S."/>
            <person name="Hauser L."/>
            <person name="Land M."/>
            <person name="Lucas S."/>
            <person name="Richardson P."/>
            <person name="Whitman W.B."/>
            <person name="Kyrpides N.C."/>
        </authorList>
    </citation>
    <scope>NUCLEOTIDE SEQUENCE [LARGE SCALE GENOMIC DNA]</scope>
    <source>
        <strain evidence="4">ATCC 35101 / DSM 1498 / JR1</strain>
    </source>
</reference>
<dbReference type="PRINTS" id="PR01438">
    <property type="entry name" value="UNVRSLSTRESS"/>
</dbReference>
<comment type="similarity">
    <text evidence="1">Belongs to the universal stress protein A family.</text>
</comment>
<evidence type="ECO:0000256" key="1">
    <source>
        <dbReference type="ARBA" id="ARBA00008791"/>
    </source>
</evidence>
<dbReference type="InterPro" id="IPR014729">
    <property type="entry name" value="Rossmann-like_a/b/a_fold"/>
</dbReference>
<dbReference type="Pfam" id="PF00582">
    <property type="entry name" value="Usp"/>
    <property type="match status" value="1"/>
</dbReference>
<dbReference type="InterPro" id="IPR006016">
    <property type="entry name" value="UspA"/>
</dbReference>
<dbReference type="PANTHER" id="PTHR46268">
    <property type="entry name" value="STRESS RESPONSE PROTEIN NHAX"/>
    <property type="match status" value="1"/>
</dbReference>
<evidence type="ECO:0000313" key="4">
    <source>
        <dbReference type="Proteomes" id="UP000002146"/>
    </source>
</evidence>
<dbReference type="STRING" id="368407.Memar_1664"/>
<keyword evidence="4" id="KW-1185">Reference proteome</keyword>
<gene>
    <name evidence="3" type="ordered locus">Memar_1664</name>
</gene>
<name>A3CW41_METMJ</name>
<dbReference type="AlphaFoldDB" id="A3CW41"/>
<dbReference type="SUPFAM" id="SSF52402">
    <property type="entry name" value="Adenine nucleotide alpha hydrolases-like"/>
    <property type="match status" value="1"/>
</dbReference>
<evidence type="ECO:0000259" key="2">
    <source>
        <dbReference type="Pfam" id="PF00582"/>
    </source>
</evidence>
<feature type="domain" description="UspA" evidence="2">
    <location>
        <begin position="4"/>
        <end position="150"/>
    </location>
</feature>
<dbReference type="KEGG" id="mem:Memar_1664"/>
<dbReference type="InterPro" id="IPR006015">
    <property type="entry name" value="Universal_stress_UspA"/>
</dbReference>
<dbReference type="PANTHER" id="PTHR46268:SF15">
    <property type="entry name" value="UNIVERSAL STRESS PROTEIN HP_0031"/>
    <property type="match status" value="1"/>
</dbReference>
<dbReference type="EMBL" id="CP000562">
    <property type="protein sequence ID" value="ABN57591.1"/>
    <property type="molecule type" value="Genomic_DNA"/>
</dbReference>
<dbReference type="Proteomes" id="UP000002146">
    <property type="component" value="Chromosome"/>
</dbReference>
<proteinExistence type="inferred from homology"/>
<organism evidence="3 4">
    <name type="scientific">Methanoculleus marisnigri (strain ATCC 35101 / DSM 1498 / JR1)</name>
    <dbReference type="NCBI Taxonomy" id="368407"/>
    <lineage>
        <taxon>Archaea</taxon>
        <taxon>Methanobacteriati</taxon>
        <taxon>Methanobacteriota</taxon>
        <taxon>Stenosarchaea group</taxon>
        <taxon>Methanomicrobia</taxon>
        <taxon>Methanomicrobiales</taxon>
        <taxon>Methanomicrobiaceae</taxon>
        <taxon>Methanoculleus</taxon>
    </lineage>
</organism>
<protein>
    <submittedName>
        <fullName evidence="3">UspA domain protein</fullName>
    </submittedName>
</protein>
<dbReference type="HOGENOM" id="CLU_049301_16_0_2"/>
<accession>A3CW41</accession>
<dbReference type="Gene3D" id="3.40.50.620">
    <property type="entry name" value="HUPs"/>
    <property type="match status" value="1"/>
</dbReference>
<dbReference type="eggNOG" id="arCOG02053">
    <property type="taxonomic scope" value="Archaea"/>
</dbReference>